<dbReference type="STRING" id="349521.HCH_02523"/>
<evidence type="ECO:0000259" key="1">
    <source>
        <dbReference type="PROSITE" id="PS51833"/>
    </source>
</evidence>
<dbReference type="InterPro" id="IPR052340">
    <property type="entry name" value="RNase_Y/CdgJ"/>
</dbReference>
<gene>
    <name evidence="2" type="ordered locus">HCH_02523</name>
</gene>
<dbReference type="KEGG" id="hch:HCH_02523"/>
<dbReference type="InterPro" id="IPR029016">
    <property type="entry name" value="GAF-like_dom_sf"/>
</dbReference>
<dbReference type="HOGENOM" id="CLU_018569_1_0_6"/>
<reference evidence="2 3" key="1">
    <citation type="journal article" date="2005" name="Nucleic Acids Res.">
        <title>Genomic blueprint of Hahella chejuensis, a marine microbe producing an algicidal agent.</title>
        <authorList>
            <person name="Jeong H."/>
            <person name="Yim J.H."/>
            <person name="Lee C."/>
            <person name="Choi S.-H."/>
            <person name="Park Y.K."/>
            <person name="Yoon S.H."/>
            <person name="Hur C.-G."/>
            <person name="Kang H.-Y."/>
            <person name="Kim D."/>
            <person name="Lee H.H."/>
            <person name="Park K.H."/>
            <person name="Park S.-H."/>
            <person name="Park H.-S."/>
            <person name="Lee H.K."/>
            <person name="Oh T.K."/>
            <person name="Kim J.F."/>
        </authorList>
    </citation>
    <scope>NUCLEOTIDE SEQUENCE [LARGE SCALE GENOMIC DNA]</scope>
    <source>
        <strain evidence="2 3">KCTC 2396</strain>
    </source>
</reference>
<dbReference type="EMBL" id="CP000155">
    <property type="protein sequence ID" value="ABC29325.1"/>
    <property type="molecule type" value="Genomic_DNA"/>
</dbReference>
<feature type="domain" description="HDOD" evidence="1">
    <location>
        <begin position="24"/>
        <end position="217"/>
    </location>
</feature>
<evidence type="ECO:0000313" key="2">
    <source>
        <dbReference type="EMBL" id="ABC29325.1"/>
    </source>
</evidence>
<dbReference type="RefSeq" id="WP_011396394.1">
    <property type="nucleotide sequence ID" value="NC_007645.1"/>
</dbReference>
<dbReference type="eggNOG" id="COG1639">
    <property type="taxonomic scope" value="Bacteria"/>
</dbReference>
<dbReference type="AlphaFoldDB" id="Q2SJ49"/>
<organism evidence="2 3">
    <name type="scientific">Hahella chejuensis (strain KCTC 2396)</name>
    <dbReference type="NCBI Taxonomy" id="349521"/>
    <lineage>
        <taxon>Bacteria</taxon>
        <taxon>Pseudomonadati</taxon>
        <taxon>Pseudomonadota</taxon>
        <taxon>Gammaproteobacteria</taxon>
        <taxon>Oceanospirillales</taxon>
        <taxon>Hahellaceae</taxon>
        <taxon>Hahella</taxon>
    </lineage>
</organism>
<dbReference type="PANTHER" id="PTHR33525">
    <property type="match status" value="1"/>
</dbReference>
<dbReference type="InterPro" id="IPR013976">
    <property type="entry name" value="HDOD"/>
</dbReference>
<name>Q2SJ49_HAHCH</name>
<keyword evidence="3" id="KW-1185">Reference proteome</keyword>
<dbReference type="Gene3D" id="1.10.3210.10">
    <property type="entry name" value="Hypothetical protein af1432"/>
    <property type="match status" value="1"/>
</dbReference>
<sequence>MVLAKTKAPFGLDEWLEELAHMDAVVMGAIIRQLNQLTASEESSVAQLSDVVLKTPALTSKIIKLANSAVYNPSRAPIPTVSRAIMHIGFNAVRAICVSSILMEALLKQHPRDSLVMQMARSFHAAVQARNLCEKARADVKEEVFVATLLLHLGEMLIWGYPHPAVDKAYRMFQQGVSTLELEKVLGVTFDRLTRELADEWGLGDTLSEALSPPDEPSKKAQAVCLGEDISIAVEKGWDSPEMQAVLKRVSVFSNTPVSTVKAKLQASMDEASELSREYSDPQISRILEQTNREAKSAELAADDPLLQPDPQFQLETLQRIMQMMAGKIDTGVLFQTVLEGLHRGVGLERVVLAIFNQPRTQVGAKFLLGQKMINWRERFRFAYDKSQDNFFHAVMSSHQSAWIGSGSYASLSKLRTRNFIDLVGMGDFFIGPIIANGREVGFLYADLRVSGRPMSETYYTGFKHFVQQTCLCLSLLAKK</sequence>
<proteinExistence type="predicted"/>
<evidence type="ECO:0000313" key="3">
    <source>
        <dbReference type="Proteomes" id="UP000000238"/>
    </source>
</evidence>
<dbReference type="Pfam" id="PF08668">
    <property type="entry name" value="HDOD"/>
    <property type="match status" value="1"/>
</dbReference>
<dbReference type="OrthoDB" id="9791419at2"/>
<protein>
    <submittedName>
        <fullName evidence="2">Predicted signal transduction protein</fullName>
    </submittedName>
</protein>
<accession>Q2SJ49</accession>
<dbReference type="SUPFAM" id="SSF55781">
    <property type="entry name" value="GAF domain-like"/>
    <property type="match status" value="1"/>
</dbReference>
<dbReference type="Proteomes" id="UP000000238">
    <property type="component" value="Chromosome"/>
</dbReference>
<dbReference type="SUPFAM" id="SSF109604">
    <property type="entry name" value="HD-domain/PDEase-like"/>
    <property type="match status" value="1"/>
</dbReference>
<dbReference type="Gene3D" id="3.30.450.40">
    <property type="match status" value="1"/>
</dbReference>
<dbReference type="PROSITE" id="PS51833">
    <property type="entry name" value="HDOD"/>
    <property type="match status" value="1"/>
</dbReference>
<dbReference type="PANTHER" id="PTHR33525:SF3">
    <property type="entry name" value="RIBONUCLEASE Y"/>
    <property type="match status" value="1"/>
</dbReference>